<dbReference type="Gene3D" id="3.90.550.10">
    <property type="entry name" value="Spore Coat Polysaccharide Biosynthesis Protein SpsA, Chain A"/>
    <property type="match status" value="1"/>
</dbReference>
<comment type="caution">
    <text evidence="7">The sequence shown here is derived from an EMBL/GenBank/DDBJ whole genome shotgun (WGS) entry which is preliminary data.</text>
</comment>
<comment type="pathway">
    <text evidence="1">Nucleotide-sugar biosynthesis; UDP-N-acetyl-alpha-D-glucosamine biosynthesis; UDP-N-acetyl-alpha-D-glucosamine from N-acetyl-alpha-D-glucosamine 1-phosphate: step 1/1.</text>
</comment>
<dbReference type="EC" id="2.7.7.23" evidence="3"/>
<evidence type="ECO:0000256" key="4">
    <source>
        <dbReference type="ARBA" id="ARBA00022679"/>
    </source>
</evidence>
<evidence type="ECO:0000256" key="1">
    <source>
        <dbReference type="ARBA" id="ARBA00005208"/>
    </source>
</evidence>
<dbReference type="InterPro" id="IPR039741">
    <property type="entry name" value="UDP-sugar_pyrophosphorylase"/>
</dbReference>
<evidence type="ECO:0000256" key="3">
    <source>
        <dbReference type="ARBA" id="ARBA00012457"/>
    </source>
</evidence>
<dbReference type="PANTHER" id="PTHR11952">
    <property type="entry name" value="UDP- GLUCOSE PYROPHOSPHORYLASE"/>
    <property type="match status" value="1"/>
</dbReference>
<dbReference type="InParanoid" id="A0A1Y1XS16"/>
<dbReference type="InterPro" id="IPR002618">
    <property type="entry name" value="UDPGP_fam"/>
</dbReference>
<dbReference type="GO" id="GO:0006048">
    <property type="term" value="P:UDP-N-acetylglucosamine biosynthetic process"/>
    <property type="evidence" value="ECO:0007669"/>
    <property type="project" value="TreeGrafter"/>
</dbReference>
<dbReference type="SUPFAM" id="SSF53448">
    <property type="entry name" value="Nucleotide-diphospho-sugar transferases"/>
    <property type="match status" value="1"/>
</dbReference>
<dbReference type="OrthoDB" id="532420at2759"/>
<evidence type="ECO:0000256" key="2">
    <source>
        <dbReference type="ARBA" id="ARBA00010401"/>
    </source>
</evidence>
<comment type="catalytic activity">
    <reaction evidence="6">
        <text>N-acetyl-alpha-D-glucosamine 1-phosphate + UTP + H(+) = UDP-N-acetyl-alpha-D-glucosamine + diphosphate</text>
        <dbReference type="Rhea" id="RHEA:13509"/>
        <dbReference type="ChEBI" id="CHEBI:15378"/>
        <dbReference type="ChEBI" id="CHEBI:33019"/>
        <dbReference type="ChEBI" id="CHEBI:46398"/>
        <dbReference type="ChEBI" id="CHEBI:57705"/>
        <dbReference type="ChEBI" id="CHEBI:57776"/>
        <dbReference type="EC" id="2.7.7.23"/>
    </reaction>
</comment>
<evidence type="ECO:0000313" key="7">
    <source>
        <dbReference type="EMBL" id="ORX88455.1"/>
    </source>
</evidence>
<proteinExistence type="inferred from homology"/>
<keyword evidence="4 7" id="KW-0808">Transferase</keyword>
<dbReference type="AlphaFoldDB" id="A0A1Y1XS16"/>
<protein>
    <recommendedName>
        <fullName evidence="3">UDP-N-acetylglucosamine diphosphorylase</fullName>
        <ecNumber evidence="3">2.7.7.23</ecNumber>
    </recommendedName>
</protein>
<sequence length="490" mass="54340">MPVSINQIESLKEFYTAAGQGHVFNFFDDLTHDEQQSLVAQLKDIDPSLINRIFTKFTDPKQTQQLPSDIKPFPAERSGSILSADKDTIQGWEDIGLKAIAQNQVAVILMAGGQGSRLGSPGPKGCYDIELPSHKTLFQLQAERIIRLQSLAQQYAQDESLDVVIPWYIMTSGPTHTATVEHFEQHNYFGLRKSNVVFFNQGLMPSVSNDGKILLETKSKVALSPNGNGGIYDALRRDGVLDDLSARGVRYIHSYCVDNCLVKVADPIFIGYCIAKNADCGNKVVRKGYPTEPIGVVSICNGKPKVVEYSEIDPAMAALTDSEGQLVYKAGNIVNHFYTLEFLQRVKTFEDKLDYHIARKKIKHIDLETGEKIIPTTPNGIKFEVFVFDVFPFTENLAVYEVDRKEDFSPLKNAPGSGVDCPETSLRDITQRSLRFLQNAGAIVENIKDDVIPVEISPLVSYNGEGLECLAGKVLSAPVYLNTLEDLSRL</sequence>
<comment type="similarity">
    <text evidence="2">Belongs to the UDPGP type 1 family.</text>
</comment>
<accession>A0A1Y1XS16</accession>
<evidence type="ECO:0000256" key="6">
    <source>
        <dbReference type="ARBA" id="ARBA00048493"/>
    </source>
</evidence>
<dbReference type="InterPro" id="IPR029044">
    <property type="entry name" value="Nucleotide-diphossugar_trans"/>
</dbReference>
<dbReference type="Proteomes" id="UP000193498">
    <property type="component" value="Unassembled WGS sequence"/>
</dbReference>
<evidence type="ECO:0000313" key="8">
    <source>
        <dbReference type="Proteomes" id="UP000193498"/>
    </source>
</evidence>
<evidence type="ECO:0000256" key="5">
    <source>
        <dbReference type="ARBA" id="ARBA00022695"/>
    </source>
</evidence>
<gene>
    <name evidence="7" type="ORF">K493DRAFT_290565</name>
</gene>
<organism evidence="7 8">
    <name type="scientific">Basidiobolus meristosporus CBS 931.73</name>
    <dbReference type="NCBI Taxonomy" id="1314790"/>
    <lineage>
        <taxon>Eukaryota</taxon>
        <taxon>Fungi</taxon>
        <taxon>Fungi incertae sedis</taxon>
        <taxon>Zoopagomycota</taxon>
        <taxon>Entomophthoromycotina</taxon>
        <taxon>Basidiobolomycetes</taxon>
        <taxon>Basidiobolales</taxon>
        <taxon>Basidiobolaceae</taxon>
        <taxon>Basidiobolus</taxon>
    </lineage>
</organism>
<name>A0A1Y1XS16_9FUNG</name>
<dbReference type="EMBL" id="MCFE01000528">
    <property type="protein sequence ID" value="ORX88455.1"/>
    <property type="molecule type" value="Genomic_DNA"/>
</dbReference>
<dbReference type="STRING" id="1314790.A0A1Y1XS16"/>
<dbReference type="FunCoup" id="A0A1Y1XS16">
    <property type="interactions" value="258"/>
</dbReference>
<dbReference type="Pfam" id="PF01704">
    <property type="entry name" value="UDPGP"/>
    <property type="match status" value="1"/>
</dbReference>
<dbReference type="GO" id="GO:0003977">
    <property type="term" value="F:UDP-N-acetylglucosamine diphosphorylase activity"/>
    <property type="evidence" value="ECO:0007669"/>
    <property type="project" value="UniProtKB-EC"/>
</dbReference>
<dbReference type="PANTHER" id="PTHR11952:SF2">
    <property type="entry name" value="LD24639P"/>
    <property type="match status" value="1"/>
</dbReference>
<keyword evidence="8" id="KW-1185">Reference proteome</keyword>
<dbReference type="FunFam" id="3.90.550.10:FF:000075">
    <property type="entry name" value="Probable UDP-N-acetylglucosamine pyrophosphorylase"/>
    <property type="match status" value="1"/>
</dbReference>
<keyword evidence="5" id="KW-0548">Nucleotidyltransferase</keyword>
<reference evidence="7 8" key="1">
    <citation type="submission" date="2016-07" db="EMBL/GenBank/DDBJ databases">
        <title>Pervasive Adenine N6-methylation of Active Genes in Fungi.</title>
        <authorList>
            <consortium name="DOE Joint Genome Institute"/>
            <person name="Mondo S.J."/>
            <person name="Dannebaum R.O."/>
            <person name="Kuo R.C."/>
            <person name="Labutti K."/>
            <person name="Haridas S."/>
            <person name="Kuo A."/>
            <person name="Salamov A."/>
            <person name="Ahrendt S.R."/>
            <person name="Lipzen A."/>
            <person name="Sullivan W."/>
            <person name="Andreopoulos W.B."/>
            <person name="Clum A."/>
            <person name="Lindquist E."/>
            <person name="Daum C."/>
            <person name="Ramamoorthy G.K."/>
            <person name="Gryganskyi A."/>
            <person name="Culley D."/>
            <person name="Magnuson J.K."/>
            <person name="James T.Y."/>
            <person name="O'Malley M.A."/>
            <person name="Stajich J.E."/>
            <person name="Spatafora J.W."/>
            <person name="Visel A."/>
            <person name="Grigoriev I.V."/>
        </authorList>
    </citation>
    <scope>NUCLEOTIDE SEQUENCE [LARGE SCALE GENOMIC DNA]</scope>
    <source>
        <strain evidence="7 8">CBS 931.73</strain>
    </source>
</reference>
<dbReference type="CDD" id="cd04193">
    <property type="entry name" value="UDPGlcNAc_PPase"/>
    <property type="match status" value="1"/>
</dbReference>